<dbReference type="CDD" id="cd06261">
    <property type="entry name" value="TM_PBP2"/>
    <property type="match status" value="1"/>
</dbReference>
<feature type="transmembrane region" description="Helical" evidence="8">
    <location>
        <begin position="302"/>
        <end position="327"/>
    </location>
</feature>
<dbReference type="SUPFAM" id="SSF161098">
    <property type="entry name" value="MetI-like"/>
    <property type="match status" value="1"/>
</dbReference>
<reference evidence="10 11" key="1">
    <citation type="submission" date="2024-11" db="EMBL/GenBank/DDBJ databases">
        <title>Draft genome sequences of two bacteria associated to sugarcane roots in Colombia.</title>
        <authorList>
            <person name="Pardo-Diaz S."/>
            <person name="Masmela-Mendoza J."/>
            <person name="Delgadillo-Duran P."/>
            <person name="Bautista E.J."/>
            <person name="Rojas-Tapias D.F."/>
        </authorList>
    </citation>
    <scope>NUCLEOTIDE SEQUENCE [LARGE SCALE GENOMIC DNA]</scope>
    <source>
        <strain evidence="10 11">Ap18</strain>
    </source>
</reference>
<feature type="transmembrane region" description="Helical" evidence="8">
    <location>
        <begin position="75"/>
        <end position="102"/>
    </location>
</feature>
<dbReference type="EMBL" id="JBJLSN010000072">
    <property type="protein sequence ID" value="MFL7905254.1"/>
    <property type="molecule type" value="Genomic_DNA"/>
</dbReference>
<sequence length="342" mass="35872">MAVIGLVYLMPMAALLMQSLTDPVFGVHHYARILTQPGYLWTIARTLSISGLATILALMIGYPVAYVIATSDRAWLRSALLICVILPNLTSILIRSFAWQVLLGRVGPINQSLQALGLPPQDLLFNAVAVIIGLTHFLLPLMILPLVSVMRSIDPALLRAGASLGAGPSIGFLRIFVPASLPGIRVGSLLCFIYGLGAFVVPALLGGSSGRMLGVLIQSAIESQADYGLAAAAAVLLAAIVGGLFILVSGRAPGRLAAFATPAAASGLRATSPRSHAFQVVIRLLEPAARAIDRSGLSKRRWVVEALAAVIGLLILLPQMIAIPISFSSAPALVFPPPDWST</sequence>
<comment type="subcellular location">
    <subcellularLocation>
        <location evidence="1 8">Cell membrane</location>
        <topology evidence="1 8">Multi-pass membrane protein</topology>
    </subcellularLocation>
</comment>
<evidence type="ECO:0000256" key="5">
    <source>
        <dbReference type="ARBA" id="ARBA00022692"/>
    </source>
</evidence>
<dbReference type="PROSITE" id="PS50928">
    <property type="entry name" value="ABC_TM1"/>
    <property type="match status" value="1"/>
</dbReference>
<protein>
    <submittedName>
        <fullName evidence="10">ABC transporter permease</fullName>
    </submittedName>
</protein>
<dbReference type="PANTHER" id="PTHR42929">
    <property type="entry name" value="INNER MEMBRANE ABC TRANSPORTER PERMEASE PROTEIN YDCU-RELATED-RELATED"/>
    <property type="match status" value="1"/>
</dbReference>
<accession>A0ABW8VGV9</accession>
<evidence type="ECO:0000313" key="11">
    <source>
        <dbReference type="Proteomes" id="UP001628281"/>
    </source>
</evidence>
<feature type="transmembrane region" description="Helical" evidence="8">
    <location>
        <begin position="227"/>
        <end position="248"/>
    </location>
</feature>
<organism evidence="10 11">
    <name type="scientific">Azospirillum argentinense</name>
    <dbReference type="NCBI Taxonomy" id="2970906"/>
    <lineage>
        <taxon>Bacteria</taxon>
        <taxon>Pseudomonadati</taxon>
        <taxon>Pseudomonadota</taxon>
        <taxon>Alphaproteobacteria</taxon>
        <taxon>Rhodospirillales</taxon>
        <taxon>Azospirillaceae</taxon>
        <taxon>Azospirillum</taxon>
    </lineage>
</organism>
<dbReference type="Proteomes" id="UP001628281">
    <property type="component" value="Unassembled WGS sequence"/>
</dbReference>
<dbReference type="InterPro" id="IPR035906">
    <property type="entry name" value="MetI-like_sf"/>
</dbReference>
<evidence type="ECO:0000256" key="4">
    <source>
        <dbReference type="ARBA" id="ARBA00022475"/>
    </source>
</evidence>
<keyword evidence="6 8" id="KW-1133">Transmembrane helix</keyword>
<dbReference type="RefSeq" id="WP_407825683.1">
    <property type="nucleotide sequence ID" value="NZ_JBJLSN010000072.1"/>
</dbReference>
<evidence type="ECO:0000256" key="2">
    <source>
        <dbReference type="ARBA" id="ARBA00007069"/>
    </source>
</evidence>
<keyword evidence="3 8" id="KW-0813">Transport</keyword>
<feature type="transmembrane region" description="Helical" evidence="8">
    <location>
        <begin position="46"/>
        <end position="69"/>
    </location>
</feature>
<proteinExistence type="inferred from homology"/>
<evidence type="ECO:0000256" key="8">
    <source>
        <dbReference type="RuleBase" id="RU363032"/>
    </source>
</evidence>
<evidence type="ECO:0000259" key="9">
    <source>
        <dbReference type="PROSITE" id="PS50928"/>
    </source>
</evidence>
<comment type="caution">
    <text evidence="10">The sequence shown here is derived from an EMBL/GenBank/DDBJ whole genome shotgun (WGS) entry which is preliminary data.</text>
</comment>
<dbReference type="Pfam" id="PF00528">
    <property type="entry name" value="BPD_transp_1"/>
    <property type="match status" value="1"/>
</dbReference>
<evidence type="ECO:0000313" key="10">
    <source>
        <dbReference type="EMBL" id="MFL7905254.1"/>
    </source>
</evidence>
<name>A0ABW8VGV9_9PROT</name>
<keyword evidence="7 8" id="KW-0472">Membrane</keyword>
<dbReference type="PANTHER" id="PTHR42929:SF5">
    <property type="entry name" value="ABC TRANSPORTER PERMEASE PROTEIN"/>
    <property type="match status" value="1"/>
</dbReference>
<evidence type="ECO:0000256" key="6">
    <source>
        <dbReference type="ARBA" id="ARBA00022989"/>
    </source>
</evidence>
<feature type="transmembrane region" description="Helical" evidence="8">
    <location>
        <begin position="123"/>
        <end position="144"/>
    </location>
</feature>
<gene>
    <name evidence="10" type="ORF">ACJ41P_29275</name>
</gene>
<keyword evidence="5 8" id="KW-0812">Transmembrane</keyword>
<feature type="transmembrane region" description="Helical" evidence="8">
    <location>
        <begin position="6"/>
        <end position="25"/>
    </location>
</feature>
<evidence type="ECO:0000256" key="1">
    <source>
        <dbReference type="ARBA" id="ARBA00004651"/>
    </source>
</evidence>
<feature type="domain" description="ABC transmembrane type-1" evidence="9">
    <location>
        <begin position="43"/>
        <end position="248"/>
    </location>
</feature>
<keyword evidence="4" id="KW-1003">Cell membrane</keyword>
<dbReference type="Gene3D" id="1.10.3720.10">
    <property type="entry name" value="MetI-like"/>
    <property type="match status" value="1"/>
</dbReference>
<keyword evidence="11" id="KW-1185">Reference proteome</keyword>
<comment type="similarity">
    <text evidence="2">Belongs to the binding-protein-dependent transport system permease family. CysTW subfamily.</text>
</comment>
<evidence type="ECO:0000256" key="7">
    <source>
        <dbReference type="ARBA" id="ARBA00023136"/>
    </source>
</evidence>
<evidence type="ECO:0000256" key="3">
    <source>
        <dbReference type="ARBA" id="ARBA00022448"/>
    </source>
</evidence>
<dbReference type="InterPro" id="IPR000515">
    <property type="entry name" value="MetI-like"/>
</dbReference>
<feature type="transmembrane region" description="Helical" evidence="8">
    <location>
        <begin position="189"/>
        <end position="207"/>
    </location>
</feature>